<comment type="caution">
    <text evidence="1">The sequence shown here is derived from an EMBL/GenBank/DDBJ whole genome shotgun (WGS) entry which is preliminary data.</text>
</comment>
<gene>
    <name evidence="1" type="ORF">PR003_g15172</name>
</gene>
<evidence type="ECO:0000313" key="1">
    <source>
        <dbReference type="EMBL" id="KAE9331104.1"/>
    </source>
</evidence>
<dbReference type="Proteomes" id="UP000434957">
    <property type="component" value="Unassembled WGS sequence"/>
</dbReference>
<dbReference type="Pfam" id="PF14223">
    <property type="entry name" value="Retrotran_gag_2"/>
    <property type="match status" value="1"/>
</dbReference>
<accession>A0A6A4F2R7</accession>
<organism evidence="1 2">
    <name type="scientific">Phytophthora rubi</name>
    <dbReference type="NCBI Taxonomy" id="129364"/>
    <lineage>
        <taxon>Eukaryota</taxon>
        <taxon>Sar</taxon>
        <taxon>Stramenopiles</taxon>
        <taxon>Oomycota</taxon>
        <taxon>Peronosporomycetes</taxon>
        <taxon>Peronosporales</taxon>
        <taxon>Peronosporaceae</taxon>
        <taxon>Phytophthora</taxon>
    </lineage>
</organism>
<dbReference type="EMBL" id="QXFT01001037">
    <property type="protein sequence ID" value="KAE9331104.1"/>
    <property type="molecule type" value="Genomic_DNA"/>
</dbReference>
<sequence>MTTPRTALGKLNSHEVHRVARAVSRKGSNAVEAAWNTLRDYYNRTTPHNRVAMTRRLREFKIEGGASMIKHPDAFDELTVCLKTLRGGGSTKRDRDVVLLSRLPSEYELIASIPENAKDITLNNMKEKLL</sequence>
<protein>
    <submittedName>
        <fullName evidence="1">Uncharacterized protein</fullName>
    </submittedName>
</protein>
<dbReference type="AlphaFoldDB" id="A0A6A4F2R7"/>
<name>A0A6A4F2R7_9STRA</name>
<proteinExistence type="predicted"/>
<reference evidence="1 2" key="1">
    <citation type="submission" date="2018-08" db="EMBL/GenBank/DDBJ databases">
        <title>Genomic investigation of the strawberry pathogen Phytophthora fragariae indicates pathogenicity is determined by transcriptional variation in three key races.</title>
        <authorList>
            <person name="Adams T.M."/>
            <person name="Armitage A.D."/>
            <person name="Sobczyk M.K."/>
            <person name="Bates H.J."/>
            <person name="Dunwell J.M."/>
            <person name="Nellist C.F."/>
            <person name="Harrison R.J."/>
        </authorList>
    </citation>
    <scope>NUCLEOTIDE SEQUENCE [LARGE SCALE GENOMIC DNA]</scope>
    <source>
        <strain evidence="1 2">SCRP333</strain>
    </source>
</reference>
<evidence type="ECO:0000313" key="2">
    <source>
        <dbReference type="Proteomes" id="UP000434957"/>
    </source>
</evidence>
<keyword evidence="2" id="KW-1185">Reference proteome</keyword>